<proteinExistence type="inferred from homology"/>
<organism evidence="14 15">
    <name type="scientific">Undibacterium flavidum</name>
    <dbReference type="NCBI Taxonomy" id="2762297"/>
    <lineage>
        <taxon>Bacteria</taxon>
        <taxon>Pseudomonadati</taxon>
        <taxon>Pseudomonadota</taxon>
        <taxon>Betaproteobacteria</taxon>
        <taxon>Burkholderiales</taxon>
        <taxon>Oxalobacteraceae</taxon>
        <taxon>Undibacterium</taxon>
    </lineage>
</organism>
<evidence type="ECO:0000313" key="14">
    <source>
        <dbReference type="EMBL" id="MBC3873172.1"/>
    </source>
</evidence>
<gene>
    <name evidence="14" type="primary">ccmD</name>
    <name evidence="14" type="ORF">H8K55_06195</name>
</gene>
<accession>A0ABR6YAF1</accession>
<protein>
    <recommendedName>
        <fullName evidence="4">Heme exporter protein D</fullName>
    </recommendedName>
    <alternativeName>
        <fullName evidence="12">Cytochrome c-type biogenesis protein CcmD</fullName>
    </alternativeName>
</protein>
<evidence type="ECO:0000256" key="11">
    <source>
        <dbReference type="ARBA" id="ARBA00023136"/>
    </source>
</evidence>
<keyword evidence="6" id="KW-1003">Cell membrane</keyword>
<evidence type="ECO:0000256" key="9">
    <source>
        <dbReference type="ARBA" id="ARBA00022748"/>
    </source>
</evidence>
<evidence type="ECO:0000313" key="15">
    <source>
        <dbReference type="Proteomes" id="UP000624279"/>
    </source>
</evidence>
<keyword evidence="11 13" id="KW-0472">Membrane</keyword>
<comment type="subcellular location">
    <subcellularLocation>
        <location evidence="2">Cell inner membrane</location>
        <topology evidence="2">Single-pass membrane protein</topology>
    </subcellularLocation>
</comment>
<comment type="caution">
    <text evidence="14">The sequence shown here is derived from an EMBL/GenBank/DDBJ whole genome shotgun (WGS) entry which is preliminary data.</text>
</comment>
<comment type="function">
    <text evidence="1">Required for the export of heme to the periplasm for the biogenesis of c-type cytochromes.</text>
</comment>
<evidence type="ECO:0000256" key="2">
    <source>
        <dbReference type="ARBA" id="ARBA00004377"/>
    </source>
</evidence>
<evidence type="ECO:0000256" key="12">
    <source>
        <dbReference type="ARBA" id="ARBA00032938"/>
    </source>
</evidence>
<keyword evidence="10 13" id="KW-1133">Transmembrane helix</keyword>
<dbReference type="InterPro" id="IPR007078">
    <property type="entry name" value="Haem_export_protD_CcmD"/>
</dbReference>
<keyword evidence="9" id="KW-0201">Cytochrome c-type biogenesis</keyword>
<sequence>MNWLSWSDFWNMGGYGWYVWTSFSVFGFSLIAEIGNVKSRHRRALQSICKQQIISPQRALEQDQAFALLALETQRQLSEQAETREQNIDVDQRLKSSFEDSSLENLSSINSVQLNLGPANSNVTTTASRIQYEWASEIR</sequence>
<dbReference type="EMBL" id="JACOGA010000005">
    <property type="protein sequence ID" value="MBC3873172.1"/>
    <property type="molecule type" value="Genomic_DNA"/>
</dbReference>
<dbReference type="RefSeq" id="WP_186941220.1">
    <property type="nucleotide sequence ID" value="NZ_JACOGA010000005.1"/>
</dbReference>
<keyword evidence="15" id="KW-1185">Reference proteome</keyword>
<evidence type="ECO:0000256" key="4">
    <source>
        <dbReference type="ARBA" id="ARBA00016461"/>
    </source>
</evidence>
<evidence type="ECO:0000256" key="10">
    <source>
        <dbReference type="ARBA" id="ARBA00022989"/>
    </source>
</evidence>
<evidence type="ECO:0000256" key="1">
    <source>
        <dbReference type="ARBA" id="ARBA00002442"/>
    </source>
</evidence>
<evidence type="ECO:0000256" key="5">
    <source>
        <dbReference type="ARBA" id="ARBA00022448"/>
    </source>
</evidence>
<keyword evidence="7" id="KW-0997">Cell inner membrane</keyword>
<evidence type="ECO:0000256" key="7">
    <source>
        <dbReference type="ARBA" id="ARBA00022519"/>
    </source>
</evidence>
<dbReference type="Proteomes" id="UP000624279">
    <property type="component" value="Unassembled WGS sequence"/>
</dbReference>
<evidence type="ECO:0000256" key="13">
    <source>
        <dbReference type="SAM" id="Phobius"/>
    </source>
</evidence>
<name>A0ABR6YAF1_9BURK</name>
<feature type="transmembrane region" description="Helical" evidence="13">
    <location>
        <begin position="15"/>
        <end position="35"/>
    </location>
</feature>
<comment type="similarity">
    <text evidence="3">Belongs to the CcmD/CycX/HelD family.</text>
</comment>
<evidence type="ECO:0000256" key="6">
    <source>
        <dbReference type="ARBA" id="ARBA00022475"/>
    </source>
</evidence>
<dbReference type="PANTHER" id="PTHR37531">
    <property type="entry name" value="HEME EXPORTER PROTEIN D"/>
    <property type="match status" value="1"/>
</dbReference>
<dbReference type="PANTHER" id="PTHR37531:SF1">
    <property type="entry name" value="HEME EXPORTER PROTEIN D"/>
    <property type="match status" value="1"/>
</dbReference>
<evidence type="ECO:0000256" key="8">
    <source>
        <dbReference type="ARBA" id="ARBA00022692"/>
    </source>
</evidence>
<reference evidence="14 15" key="1">
    <citation type="submission" date="2020-08" db="EMBL/GenBank/DDBJ databases">
        <title>Novel species isolated from subtropical streams in China.</title>
        <authorList>
            <person name="Lu H."/>
        </authorList>
    </citation>
    <scope>NUCLEOTIDE SEQUENCE [LARGE SCALE GENOMIC DNA]</scope>
    <source>
        <strain evidence="14 15">LX15W</strain>
    </source>
</reference>
<dbReference type="NCBIfam" id="TIGR03141">
    <property type="entry name" value="cytochro_ccmD"/>
    <property type="match status" value="1"/>
</dbReference>
<keyword evidence="5" id="KW-0813">Transport</keyword>
<dbReference type="InterPro" id="IPR052075">
    <property type="entry name" value="Heme_exporter_D"/>
</dbReference>
<keyword evidence="8 13" id="KW-0812">Transmembrane</keyword>
<dbReference type="Pfam" id="PF04995">
    <property type="entry name" value="CcmD"/>
    <property type="match status" value="1"/>
</dbReference>
<evidence type="ECO:0000256" key="3">
    <source>
        <dbReference type="ARBA" id="ARBA00008741"/>
    </source>
</evidence>